<keyword evidence="4" id="KW-0479">Metal-binding</keyword>
<gene>
    <name evidence="11" type="primary">pgeF</name>
    <name evidence="11" type="ORF">WCN91_11115</name>
</gene>
<evidence type="ECO:0000313" key="11">
    <source>
        <dbReference type="EMBL" id="MEM0515956.1"/>
    </source>
</evidence>
<evidence type="ECO:0000256" key="5">
    <source>
        <dbReference type="ARBA" id="ARBA00022801"/>
    </source>
</evidence>
<proteinExistence type="inferred from homology"/>
<evidence type="ECO:0000256" key="1">
    <source>
        <dbReference type="ARBA" id="ARBA00000553"/>
    </source>
</evidence>
<dbReference type="InterPro" id="IPR003730">
    <property type="entry name" value="Cu_polyphenol_OxRdtase"/>
</dbReference>
<protein>
    <recommendedName>
        <fullName evidence="10">Purine nucleoside phosphorylase</fullName>
    </recommendedName>
</protein>
<evidence type="ECO:0000256" key="6">
    <source>
        <dbReference type="ARBA" id="ARBA00022833"/>
    </source>
</evidence>
<dbReference type="PANTHER" id="PTHR30616">
    <property type="entry name" value="UNCHARACTERIZED PROTEIN YFIH"/>
    <property type="match status" value="1"/>
</dbReference>
<dbReference type="InterPro" id="IPR038371">
    <property type="entry name" value="Cu_polyphenol_OxRdtase_sf"/>
</dbReference>
<comment type="catalytic activity">
    <reaction evidence="9">
        <text>S-methyl-5'-thioadenosine + phosphate = 5-(methylsulfanyl)-alpha-D-ribose 1-phosphate + adenine</text>
        <dbReference type="Rhea" id="RHEA:11852"/>
        <dbReference type="ChEBI" id="CHEBI:16708"/>
        <dbReference type="ChEBI" id="CHEBI:17509"/>
        <dbReference type="ChEBI" id="CHEBI:43474"/>
        <dbReference type="ChEBI" id="CHEBI:58533"/>
        <dbReference type="EC" id="2.4.2.28"/>
    </reaction>
    <physiologicalReaction direction="left-to-right" evidence="9">
        <dbReference type="Rhea" id="RHEA:11853"/>
    </physiologicalReaction>
</comment>
<keyword evidence="6" id="KW-0862">Zinc</keyword>
<comment type="caution">
    <text evidence="11">The sequence shown here is derived from an EMBL/GenBank/DDBJ whole genome shotgun (WGS) entry which is preliminary data.</text>
</comment>
<comment type="similarity">
    <text evidence="2 10">Belongs to the purine nucleoside phosphorylase YfiH/LACC1 family.</text>
</comment>
<evidence type="ECO:0000256" key="7">
    <source>
        <dbReference type="ARBA" id="ARBA00047989"/>
    </source>
</evidence>
<dbReference type="EMBL" id="JBCGCU010000012">
    <property type="protein sequence ID" value="MEM0515956.1"/>
    <property type="molecule type" value="Genomic_DNA"/>
</dbReference>
<dbReference type="PANTHER" id="PTHR30616:SF2">
    <property type="entry name" value="PURINE NUCLEOSIDE PHOSPHORYLASE LACC1"/>
    <property type="match status" value="1"/>
</dbReference>
<keyword evidence="5" id="KW-0378">Hydrolase</keyword>
<evidence type="ECO:0000256" key="10">
    <source>
        <dbReference type="RuleBase" id="RU361274"/>
    </source>
</evidence>
<dbReference type="Proteomes" id="UP001447008">
    <property type="component" value="Unassembled WGS sequence"/>
</dbReference>
<dbReference type="Gene3D" id="3.60.140.10">
    <property type="entry name" value="CNF1/YfiH-like putative cysteine hydrolases"/>
    <property type="match status" value="1"/>
</dbReference>
<dbReference type="NCBIfam" id="TIGR00726">
    <property type="entry name" value="peptidoglycan editing factor PgeF"/>
    <property type="match status" value="1"/>
</dbReference>
<comment type="catalytic activity">
    <reaction evidence="8">
        <text>adenosine + phosphate = alpha-D-ribose 1-phosphate + adenine</text>
        <dbReference type="Rhea" id="RHEA:27642"/>
        <dbReference type="ChEBI" id="CHEBI:16335"/>
        <dbReference type="ChEBI" id="CHEBI:16708"/>
        <dbReference type="ChEBI" id="CHEBI:43474"/>
        <dbReference type="ChEBI" id="CHEBI:57720"/>
        <dbReference type="EC" id="2.4.2.1"/>
    </reaction>
    <physiologicalReaction direction="left-to-right" evidence="8">
        <dbReference type="Rhea" id="RHEA:27643"/>
    </physiologicalReaction>
</comment>
<name>A0ABU9MXG3_9GAMM</name>
<dbReference type="SUPFAM" id="SSF64438">
    <property type="entry name" value="CNF1/YfiH-like putative cysteine hydrolases"/>
    <property type="match status" value="1"/>
</dbReference>
<evidence type="ECO:0000256" key="8">
    <source>
        <dbReference type="ARBA" id="ARBA00048968"/>
    </source>
</evidence>
<reference evidence="11 12" key="1">
    <citation type="submission" date="2024-03" db="EMBL/GenBank/DDBJ databases">
        <title>Pseudoalteromonas qingdaonensis sp. nov., isolated from the intestines of marine benthic organisms.</title>
        <authorList>
            <person name="Lin X."/>
            <person name="Fang S."/>
            <person name="Hu X."/>
        </authorList>
    </citation>
    <scope>NUCLEOTIDE SEQUENCE [LARGE SCALE GENOMIC DNA]</scope>
    <source>
        <strain evidence="11 12">YIC-827</strain>
    </source>
</reference>
<evidence type="ECO:0000256" key="2">
    <source>
        <dbReference type="ARBA" id="ARBA00007353"/>
    </source>
</evidence>
<organism evidence="11 12">
    <name type="scientific">Pseudoalteromonas qingdaonensis</name>
    <dbReference type="NCBI Taxonomy" id="3131913"/>
    <lineage>
        <taxon>Bacteria</taxon>
        <taxon>Pseudomonadati</taxon>
        <taxon>Pseudomonadota</taxon>
        <taxon>Gammaproteobacteria</taxon>
        <taxon>Alteromonadales</taxon>
        <taxon>Pseudoalteromonadaceae</taxon>
        <taxon>Pseudoalteromonas</taxon>
    </lineage>
</organism>
<comment type="catalytic activity">
    <reaction evidence="7">
        <text>adenosine + H2O + H(+) = inosine + NH4(+)</text>
        <dbReference type="Rhea" id="RHEA:24408"/>
        <dbReference type="ChEBI" id="CHEBI:15377"/>
        <dbReference type="ChEBI" id="CHEBI:15378"/>
        <dbReference type="ChEBI" id="CHEBI:16335"/>
        <dbReference type="ChEBI" id="CHEBI:17596"/>
        <dbReference type="ChEBI" id="CHEBI:28938"/>
        <dbReference type="EC" id="3.5.4.4"/>
    </reaction>
    <physiologicalReaction direction="left-to-right" evidence="7">
        <dbReference type="Rhea" id="RHEA:24409"/>
    </physiologicalReaction>
</comment>
<evidence type="ECO:0000256" key="3">
    <source>
        <dbReference type="ARBA" id="ARBA00022679"/>
    </source>
</evidence>
<dbReference type="RefSeq" id="WP_342679060.1">
    <property type="nucleotide sequence ID" value="NZ_JBCGCU010000012.1"/>
</dbReference>
<keyword evidence="12" id="KW-1185">Reference proteome</keyword>
<comment type="catalytic activity">
    <reaction evidence="1">
        <text>inosine + phosphate = alpha-D-ribose 1-phosphate + hypoxanthine</text>
        <dbReference type="Rhea" id="RHEA:27646"/>
        <dbReference type="ChEBI" id="CHEBI:17368"/>
        <dbReference type="ChEBI" id="CHEBI:17596"/>
        <dbReference type="ChEBI" id="CHEBI:43474"/>
        <dbReference type="ChEBI" id="CHEBI:57720"/>
        <dbReference type="EC" id="2.4.2.1"/>
    </reaction>
    <physiologicalReaction direction="left-to-right" evidence="1">
        <dbReference type="Rhea" id="RHEA:27647"/>
    </physiologicalReaction>
</comment>
<keyword evidence="3" id="KW-0808">Transferase</keyword>
<evidence type="ECO:0000313" key="12">
    <source>
        <dbReference type="Proteomes" id="UP001447008"/>
    </source>
</evidence>
<dbReference type="CDD" id="cd16833">
    <property type="entry name" value="YfiH"/>
    <property type="match status" value="1"/>
</dbReference>
<evidence type="ECO:0000256" key="9">
    <source>
        <dbReference type="ARBA" id="ARBA00049893"/>
    </source>
</evidence>
<sequence length="250" mass="26830">MVTKTINSSLFEPNWLAPAPTQVGALQTTRQGGVSQGAYQGFNLGYHVGDDNALVAQNRALLNACLPAPAHYVQQVHGTHIHTLIDQSDTSHIEADGLFTRCAQTPLAIMTADCLPVLLASDDGEEIAALHCGWRSLQGGIIEKAIPLFNAPAAQVCAWLGPAIGPLAFEVGAEVKAQFLALDNAHKLAFKPHGDKFLADLPLLATQKLQGLGVTAIADAQQCTYSLTEKYFSYRRDGQTGRMASVIWRK</sequence>
<dbReference type="Pfam" id="PF02578">
    <property type="entry name" value="Cu-oxidase_4"/>
    <property type="match status" value="1"/>
</dbReference>
<accession>A0ABU9MXG3</accession>
<evidence type="ECO:0000256" key="4">
    <source>
        <dbReference type="ARBA" id="ARBA00022723"/>
    </source>
</evidence>
<dbReference type="InterPro" id="IPR011324">
    <property type="entry name" value="Cytotoxic_necrot_fac-like_cat"/>
</dbReference>